<dbReference type="Gene3D" id="3.60.21.10">
    <property type="match status" value="1"/>
</dbReference>
<proteinExistence type="predicted"/>
<dbReference type="GeneID" id="82204570"/>
<dbReference type="CDD" id="cd07385">
    <property type="entry name" value="MPP_YkuE_C"/>
    <property type="match status" value="1"/>
</dbReference>
<evidence type="ECO:0000259" key="3">
    <source>
        <dbReference type="Pfam" id="PF00149"/>
    </source>
</evidence>
<gene>
    <name evidence="4" type="ORF">CRIB_385</name>
</gene>
<dbReference type="InterPro" id="IPR051158">
    <property type="entry name" value="Metallophosphoesterase_sf"/>
</dbReference>
<dbReference type="InterPro" id="IPR029052">
    <property type="entry name" value="Metallo-depent_PP-like"/>
</dbReference>
<dbReference type="Pfam" id="PF00149">
    <property type="entry name" value="Metallophos"/>
    <property type="match status" value="1"/>
</dbReference>
<reference evidence="4 5" key="1">
    <citation type="submission" date="2014-04" db="EMBL/GenBank/DDBJ databases">
        <authorList>
            <person name="Hornung B.V."/>
        </authorList>
    </citation>
    <scope>NUCLEOTIDE SEQUENCE [LARGE SCALE GENOMIC DNA]</scope>
    <source>
        <strain evidence="4 5">CRIB</strain>
    </source>
</reference>
<sequence>MFKEVLISGAIILLSGYRYYIHKLEDIECVSYEVKNSKIPKVFDNFKIVQISDLHNRSFGVDNNILLEKIDTLNPDIVCITGDLIDGANEDFSIALNLIDVLSRKYPVYHIIGNHEQKVMMNKYKELYKEYFKQLYNKNIINLENEIVKIERGSTCINIYGLVIPYMYYPYLFNRNYKNKNLDFNKYDVEKRLGKIDNKEYNILLVHTPFFFEGYSKWGADLVLAGHVHGGIIRIPIKGGLLSPNREFFPKYDLGEYSIDKSTMILSKGLGGSKVLPRVNCKPEIVEITLKCK</sequence>
<keyword evidence="2" id="KW-0378">Hydrolase</keyword>
<dbReference type="RefSeq" id="WP_180702888.1">
    <property type="nucleotide sequence ID" value="NZ_JAVSGX010000001.1"/>
</dbReference>
<dbReference type="EMBL" id="LN555523">
    <property type="protein sequence ID" value="CED93141.1"/>
    <property type="molecule type" value="Genomic_DNA"/>
</dbReference>
<evidence type="ECO:0000313" key="4">
    <source>
        <dbReference type="EMBL" id="CED93141.1"/>
    </source>
</evidence>
<dbReference type="SUPFAM" id="SSF56300">
    <property type="entry name" value="Metallo-dependent phosphatases"/>
    <property type="match status" value="1"/>
</dbReference>
<name>A0A1V1HYU9_9FIRM</name>
<dbReference type="KEGG" id="ril:CRIB_385"/>
<dbReference type="GO" id="GO:0016020">
    <property type="term" value="C:membrane"/>
    <property type="evidence" value="ECO:0007669"/>
    <property type="project" value="GOC"/>
</dbReference>
<accession>A0A1V1HYU9</accession>
<dbReference type="PANTHER" id="PTHR31302">
    <property type="entry name" value="TRANSMEMBRANE PROTEIN WITH METALLOPHOSPHOESTERASE DOMAIN-RELATED"/>
    <property type="match status" value="1"/>
</dbReference>
<dbReference type="AlphaFoldDB" id="A0A1V1HYU9"/>
<dbReference type="PANTHER" id="PTHR31302:SF31">
    <property type="entry name" value="PHOSPHODIESTERASE YAEI"/>
    <property type="match status" value="1"/>
</dbReference>
<dbReference type="GO" id="GO:0008758">
    <property type="term" value="F:UDP-2,3-diacylglucosamine hydrolase activity"/>
    <property type="evidence" value="ECO:0007669"/>
    <property type="project" value="TreeGrafter"/>
</dbReference>
<dbReference type="GO" id="GO:0009245">
    <property type="term" value="P:lipid A biosynthetic process"/>
    <property type="evidence" value="ECO:0007669"/>
    <property type="project" value="TreeGrafter"/>
</dbReference>
<dbReference type="Proteomes" id="UP000245622">
    <property type="component" value="Chromosome 1"/>
</dbReference>
<keyword evidence="1" id="KW-0479">Metal-binding</keyword>
<feature type="domain" description="Calcineurin-like phosphoesterase" evidence="3">
    <location>
        <begin position="46"/>
        <end position="230"/>
    </location>
</feature>
<evidence type="ECO:0000256" key="1">
    <source>
        <dbReference type="ARBA" id="ARBA00022723"/>
    </source>
</evidence>
<protein>
    <submittedName>
        <fullName evidence="4">Phosphoesterase</fullName>
    </submittedName>
</protein>
<dbReference type="InterPro" id="IPR004843">
    <property type="entry name" value="Calcineurin-like_PHP"/>
</dbReference>
<evidence type="ECO:0000313" key="5">
    <source>
        <dbReference type="Proteomes" id="UP000245622"/>
    </source>
</evidence>
<organism evidence="4 5">
    <name type="scientific">Romboutsia ilealis</name>
    <dbReference type="NCBI Taxonomy" id="1115758"/>
    <lineage>
        <taxon>Bacteria</taxon>
        <taxon>Bacillati</taxon>
        <taxon>Bacillota</taxon>
        <taxon>Clostridia</taxon>
        <taxon>Peptostreptococcales</taxon>
        <taxon>Peptostreptococcaceae</taxon>
        <taxon>Romboutsia</taxon>
    </lineage>
</organism>
<keyword evidence="5" id="KW-1185">Reference proteome</keyword>
<dbReference type="GO" id="GO:0046872">
    <property type="term" value="F:metal ion binding"/>
    <property type="evidence" value="ECO:0007669"/>
    <property type="project" value="UniProtKB-KW"/>
</dbReference>
<evidence type="ECO:0000256" key="2">
    <source>
        <dbReference type="ARBA" id="ARBA00022801"/>
    </source>
</evidence>